<organism evidence="3 4">
    <name type="scientific">Nitzschia inconspicua</name>
    <dbReference type="NCBI Taxonomy" id="303405"/>
    <lineage>
        <taxon>Eukaryota</taxon>
        <taxon>Sar</taxon>
        <taxon>Stramenopiles</taxon>
        <taxon>Ochrophyta</taxon>
        <taxon>Bacillariophyta</taxon>
        <taxon>Bacillariophyceae</taxon>
        <taxon>Bacillariophycidae</taxon>
        <taxon>Bacillariales</taxon>
        <taxon>Bacillariaceae</taxon>
        <taxon>Nitzschia</taxon>
    </lineage>
</organism>
<evidence type="ECO:0000313" key="3">
    <source>
        <dbReference type="EMBL" id="KAG7360225.1"/>
    </source>
</evidence>
<dbReference type="PANTHER" id="PTHR21531:SF0">
    <property type="entry name" value="PROTEIN LTV1 HOMOLOG"/>
    <property type="match status" value="1"/>
</dbReference>
<keyword evidence="4" id="KW-1185">Reference proteome</keyword>
<dbReference type="GO" id="GO:0005634">
    <property type="term" value="C:nucleus"/>
    <property type="evidence" value="ECO:0007669"/>
    <property type="project" value="TreeGrafter"/>
</dbReference>
<reference evidence="3" key="2">
    <citation type="submission" date="2021-04" db="EMBL/GenBank/DDBJ databases">
        <authorList>
            <person name="Podell S."/>
        </authorList>
    </citation>
    <scope>NUCLEOTIDE SEQUENCE</scope>
    <source>
        <strain evidence="3">Hildebrandi</strain>
    </source>
</reference>
<dbReference type="OrthoDB" id="5852896at2759"/>
<dbReference type="PANTHER" id="PTHR21531">
    <property type="entry name" value="LOW-TEMPERATURE VIABILITY PROTEIN LTV1-RELATED"/>
    <property type="match status" value="1"/>
</dbReference>
<dbReference type="Proteomes" id="UP000693970">
    <property type="component" value="Unassembled WGS sequence"/>
</dbReference>
<dbReference type="GO" id="GO:0042274">
    <property type="term" value="P:ribosomal small subunit biogenesis"/>
    <property type="evidence" value="ECO:0007669"/>
    <property type="project" value="InterPro"/>
</dbReference>
<sequence length="559" mass="62116">MGKKKPFIDKKNSSTYHILYRSQRDVADDSTDGNGGVVLWPSPDNNRETDQKVLLGKNEAIQLKDETLSTWKATLSEAGLVDDFDYDKHMKPISGTGQYLSNTSASVSKKQVGAMLDARNLSIQDEIVKEVDRQLDSIALTSDCMDEEIAQALFGDFDEGDFEELNDEFVLDAAQEPEEDDADGAFDFSAHIKNLMDKAKLESQGDDTGRMATIHELGRRDHAFFSKAKPIGKGMRGDDSDEGSSYFDENCFDLEIQGTPGIVPKLTAEEEQALCDKFNATLAEYDSDDLGEGNDEDVYGDLPLEGDTQVEAALDDFLQEKEDDIFIQGTRHYMDEQRNGGSGFSVLVGTRMVPAKDIVECEQANDGGILPISDVLGEADDTLGNPYQAPPAEEIFIDGKSYFSERIRNPWDCESILSTYSNLDNNPVTIGVGSGRSRRRKNKKDATVDNSSAAAVDQGTTVQQILLSEKTGLPLGMLSSHREMDDDLADTYMSVNKGEARRKNESAEEKKLRKLNVKKERQLARMQKKMMKEAFTDEFTKRQQEVMVDDVGGKSVFRF</sequence>
<evidence type="ECO:0000313" key="4">
    <source>
        <dbReference type="Proteomes" id="UP000693970"/>
    </source>
</evidence>
<proteinExistence type="inferred from homology"/>
<accession>A0A9K3LE92</accession>
<comment type="caution">
    <text evidence="3">The sequence shown here is derived from an EMBL/GenBank/DDBJ whole genome shotgun (WGS) entry which is preliminary data.</text>
</comment>
<protein>
    <submittedName>
        <fullName evidence="3">Low temperature viability protein</fullName>
    </submittedName>
</protein>
<evidence type="ECO:0000256" key="1">
    <source>
        <dbReference type="ARBA" id="ARBA00009078"/>
    </source>
</evidence>
<gene>
    <name evidence="3" type="ORF">IV203_035324</name>
</gene>
<evidence type="ECO:0000256" key="2">
    <source>
        <dbReference type="SAM" id="MobiDB-lite"/>
    </source>
</evidence>
<name>A0A9K3LE92_9STRA</name>
<comment type="similarity">
    <text evidence="1">Belongs to the LTV1 family.</text>
</comment>
<dbReference type="EMBL" id="JAGRRH010000013">
    <property type="protein sequence ID" value="KAG7360225.1"/>
    <property type="molecule type" value="Genomic_DNA"/>
</dbReference>
<dbReference type="GO" id="GO:0000056">
    <property type="term" value="P:ribosomal small subunit export from nucleus"/>
    <property type="evidence" value="ECO:0007669"/>
    <property type="project" value="TreeGrafter"/>
</dbReference>
<dbReference type="AlphaFoldDB" id="A0A9K3LE92"/>
<feature type="region of interest" description="Disordered" evidence="2">
    <location>
        <begin position="25"/>
        <end position="47"/>
    </location>
</feature>
<dbReference type="InterPro" id="IPR007307">
    <property type="entry name" value="Ltv1"/>
</dbReference>
<dbReference type="GO" id="GO:0030688">
    <property type="term" value="C:preribosome, small subunit precursor"/>
    <property type="evidence" value="ECO:0007669"/>
    <property type="project" value="TreeGrafter"/>
</dbReference>
<reference evidence="3" key="1">
    <citation type="journal article" date="2021" name="Sci. Rep.">
        <title>Diploid genomic architecture of Nitzschia inconspicua, an elite biomass production diatom.</title>
        <authorList>
            <person name="Oliver A."/>
            <person name="Podell S."/>
            <person name="Pinowska A."/>
            <person name="Traller J.C."/>
            <person name="Smith S.R."/>
            <person name="McClure R."/>
            <person name="Beliaev A."/>
            <person name="Bohutskyi P."/>
            <person name="Hill E.A."/>
            <person name="Rabines A."/>
            <person name="Zheng H."/>
            <person name="Allen L.Z."/>
            <person name="Kuo A."/>
            <person name="Grigoriev I.V."/>
            <person name="Allen A.E."/>
            <person name="Hazlebeck D."/>
            <person name="Allen E.E."/>
        </authorList>
    </citation>
    <scope>NUCLEOTIDE SEQUENCE</scope>
    <source>
        <strain evidence="3">Hildebrandi</strain>
    </source>
</reference>
<dbReference type="GO" id="GO:0005829">
    <property type="term" value="C:cytosol"/>
    <property type="evidence" value="ECO:0007669"/>
    <property type="project" value="TreeGrafter"/>
</dbReference>